<evidence type="ECO:0000313" key="2">
    <source>
        <dbReference type="Proteomes" id="UP000694861"/>
    </source>
</evidence>
<reference evidence="3" key="2">
    <citation type="submission" date="2025-08" db="UniProtKB">
        <authorList>
            <consortium name="RefSeq"/>
        </authorList>
    </citation>
    <scope>IDENTIFICATION</scope>
</reference>
<dbReference type="RefSeq" id="XP_008227729.1">
    <property type="nucleotide sequence ID" value="XM_008229507.1"/>
</dbReference>
<feature type="compositionally biased region" description="Low complexity" evidence="1">
    <location>
        <begin position="506"/>
        <end position="531"/>
    </location>
</feature>
<feature type="compositionally biased region" description="Basic residues" evidence="1">
    <location>
        <begin position="712"/>
        <end position="726"/>
    </location>
</feature>
<dbReference type="Proteomes" id="UP000694861">
    <property type="component" value="Linkage group LG3"/>
</dbReference>
<feature type="compositionally biased region" description="Basic and acidic residues" evidence="1">
    <location>
        <begin position="116"/>
        <end position="130"/>
    </location>
</feature>
<feature type="compositionally biased region" description="Basic and acidic residues" evidence="1">
    <location>
        <begin position="470"/>
        <end position="481"/>
    </location>
</feature>
<gene>
    <name evidence="3" type="primary">LOC103327213</name>
</gene>
<feature type="region of interest" description="Disordered" evidence="1">
    <location>
        <begin position="166"/>
        <end position="187"/>
    </location>
</feature>
<organism evidence="2 3">
    <name type="scientific">Prunus mume</name>
    <name type="common">Japanese apricot</name>
    <name type="synonym">Armeniaca mume</name>
    <dbReference type="NCBI Taxonomy" id="102107"/>
    <lineage>
        <taxon>Eukaryota</taxon>
        <taxon>Viridiplantae</taxon>
        <taxon>Streptophyta</taxon>
        <taxon>Embryophyta</taxon>
        <taxon>Tracheophyta</taxon>
        <taxon>Spermatophyta</taxon>
        <taxon>Magnoliopsida</taxon>
        <taxon>eudicotyledons</taxon>
        <taxon>Gunneridae</taxon>
        <taxon>Pentapetalae</taxon>
        <taxon>rosids</taxon>
        <taxon>fabids</taxon>
        <taxon>Rosales</taxon>
        <taxon>Rosaceae</taxon>
        <taxon>Amygdaloideae</taxon>
        <taxon>Amygdaleae</taxon>
        <taxon>Prunus</taxon>
    </lineage>
</organism>
<feature type="compositionally biased region" description="Basic residues" evidence="1">
    <location>
        <begin position="449"/>
        <end position="459"/>
    </location>
</feature>
<sequence>MNPVELLSNLYALRQLYGLLQNGEDGFERINSNNVGKALDVRAQQLLKDLLDDATDKILNTHSKITAARSGFDSTPCSSQAEQPKAVPKLNSVLPATVKSPLDTVLNYGKDSKSCKITSKTDELSPKKPEGASPESKMSTSTDLPEYKRKRCRICLESNLNKQYSAKESKISNEKAKVPGKNSQIQDQRHDWLSHLNRIDEHAKRLQKSNGIGETLGNPSIDSLGACSSVSPTRDGKQELGLIKEKSDEASDYSKVVTNAIKQIESGILALQLSSTDLADSFDNDVDVSVSPTPIVHTEEQVVGTSTRRDQPSDRSESLSLLGGTELLTCPASQLLSQKHENPTGKFASRGHESLKAIMERFESLSQPVNQNFKMASYVNGLRVPPTPTQDEVDMKPAMQVKTDQTSQISLGTNPPMRSKKIARSKPSMPPQSRGSKASSVGLGPGKKLNQKRTRKTTRPRNQMIMKPVLLDEHKSSERRGSYRMSYVGQQNKVMPRKQVLEEETSSSTSKSQTWSTSEQTETESSASSNEYSKEDYWSPSQSSRRTRDIHMRSGQRSIRVTTQDSSSLINSCCSSSSPSEGLYSHKRLQTDKPVGRLRKLKNKLGLIFHHHHHHHHHHHGNVNSDDDHGHSTWKHLRKMMLQGQKAKQGSDGHQGGERGGVKKSLLKLKTMSHNNKKQQQGHFHALAEGLLRHVRHSKKSNKLSKGGGIGRLRHGPHQSHHLGHGRLNKKNKLHWWHMFRRHGGVKLPKAKRGRIKLGFTTKRRPKLKMK</sequence>
<evidence type="ECO:0000313" key="3">
    <source>
        <dbReference type="RefSeq" id="XP_008227729.1"/>
    </source>
</evidence>
<proteinExistence type="predicted"/>
<accession>A0ABM0NP70</accession>
<feature type="compositionally biased region" description="Low complexity" evidence="1">
    <location>
        <begin position="566"/>
        <end position="580"/>
    </location>
</feature>
<feature type="region of interest" description="Disordered" evidence="1">
    <location>
        <begin position="116"/>
        <end position="144"/>
    </location>
</feature>
<feature type="region of interest" description="Disordered" evidence="1">
    <location>
        <begin position="612"/>
        <end position="632"/>
    </location>
</feature>
<feature type="compositionally biased region" description="Basic and acidic residues" evidence="1">
    <location>
        <begin position="166"/>
        <end position="177"/>
    </location>
</feature>
<feature type="compositionally biased region" description="Basic residues" evidence="1">
    <location>
        <begin position="612"/>
        <end position="621"/>
    </location>
</feature>
<keyword evidence="2" id="KW-1185">Reference proteome</keyword>
<protein>
    <submittedName>
        <fullName evidence="3">Serine-rich adhesin for platelets</fullName>
    </submittedName>
</protein>
<evidence type="ECO:0000256" key="1">
    <source>
        <dbReference type="SAM" id="MobiDB-lite"/>
    </source>
</evidence>
<reference evidence="2" key="1">
    <citation type="journal article" date="2012" name="Nat. Commun.">
        <title>The genome of Prunus mume.</title>
        <authorList>
            <person name="Zhang Q."/>
            <person name="Chen W."/>
            <person name="Sun L."/>
            <person name="Zhao F."/>
            <person name="Huang B."/>
            <person name="Yang W."/>
            <person name="Tao Y."/>
            <person name="Wang J."/>
            <person name="Yuan Z."/>
            <person name="Fan G."/>
            <person name="Xing Z."/>
            <person name="Han C."/>
            <person name="Pan H."/>
            <person name="Zhong X."/>
            <person name="Shi W."/>
            <person name="Liang X."/>
            <person name="Du D."/>
            <person name="Sun F."/>
            <person name="Xu Z."/>
            <person name="Hao R."/>
            <person name="Lv T."/>
            <person name="Lv Y."/>
            <person name="Zheng Z."/>
            <person name="Sun M."/>
            <person name="Luo L."/>
            <person name="Cai M."/>
            <person name="Gao Y."/>
            <person name="Wang J."/>
            <person name="Yin Y."/>
            <person name="Xu X."/>
            <person name="Cheng T."/>
            <person name="Wang J."/>
        </authorList>
    </citation>
    <scope>NUCLEOTIDE SEQUENCE [LARGE SCALE GENOMIC DNA]</scope>
</reference>
<feature type="region of interest" description="Disordered" evidence="1">
    <location>
        <begin position="384"/>
        <end position="585"/>
    </location>
</feature>
<name>A0ABM0NP70_PRUMU</name>
<feature type="region of interest" description="Disordered" evidence="1">
    <location>
        <begin position="699"/>
        <end position="726"/>
    </location>
</feature>
<feature type="compositionally biased region" description="Polar residues" evidence="1">
    <location>
        <begin position="402"/>
        <end position="413"/>
    </location>
</feature>
<feature type="compositionally biased region" description="Polar residues" evidence="1">
    <location>
        <begin position="555"/>
        <end position="565"/>
    </location>
</feature>
<dbReference type="GeneID" id="103327213"/>